<evidence type="ECO:0000256" key="3">
    <source>
        <dbReference type="ARBA" id="ARBA00007441"/>
    </source>
</evidence>
<dbReference type="RefSeq" id="XP_018191700.1">
    <property type="nucleotide sequence ID" value="XM_018334005.1"/>
</dbReference>
<keyword evidence="6 11" id="KW-0808">Transferase</keyword>
<dbReference type="SMR" id="A0A165JEV4"/>
<dbReference type="Gene3D" id="3.40.640.10">
    <property type="entry name" value="Type I PLP-dependent aspartate aminotransferase-like (Major domain)"/>
    <property type="match status" value="1"/>
</dbReference>
<evidence type="ECO:0000256" key="2">
    <source>
        <dbReference type="ARBA" id="ARBA00004496"/>
    </source>
</evidence>
<dbReference type="GO" id="GO:0008793">
    <property type="term" value="F:aromatic-amino-acid transaminase activity"/>
    <property type="evidence" value="ECO:0007669"/>
    <property type="project" value="TreeGrafter"/>
</dbReference>
<keyword evidence="7" id="KW-0663">Pyridoxal phosphate</keyword>
<evidence type="ECO:0000256" key="8">
    <source>
        <dbReference type="ARBA" id="ARBA00051993"/>
    </source>
</evidence>
<dbReference type="OMA" id="FMPGEPF"/>
<comment type="subcellular location">
    <subcellularLocation>
        <location evidence="2">Cytoplasm</location>
    </subcellularLocation>
</comment>
<dbReference type="CDD" id="cd00609">
    <property type="entry name" value="AAT_like"/>
    <property type="match status" value="1"/>
</dbReference>
<keyword evidence="12" id="KW-1185">Reference proteome</keyword>
<dbReference type="AlphaFoldDB" id="A0A165JEV4"/>
<dbReference type="InParanoid" id="A0A165JEV4"/>
<gene>
    <name evidence="11" type="ORF">L228DRAFT_257631</name>
</gene>
<accession>A0A165JEV4</accession>
<dbReference type="GO" id="GO:0006571">
    <property type="term" value="P:tyrosine biosynthetic process"/>
    <property type="evidence" value="ECO:0007669"/>
    <property type="project" value="TreeGrafter"/>
</dbReference>
<evidence type="ECO:0000313" key="12">
    <source>
        <dbReference type="Proteomes" id="UP000076632"/>
    </source>
</evidence>
<comment type="catalytic activity">
    <reaction evidence="8">
        <text>an aromatic L-alpha-amino acid + 2-oxoglutarate = an aromatic oxo-acid + L-glutamate</text>
        <dbReference type="Rhea" id="RHEA:17533"/>
        <dbReference type="ChEBI" id="CHEBI:16810"/>
        <dbReference type="ChEBI" id="CHEBI:29985"/>
        <dbReference type="ChEBI" id="CHEBI:73309"/>
        <dbReference type="ChEBI" id="CHEBI:84824"/>
        <dbReference type="EC" id="2.6.1.57"/>
    </reaction>
</comment>
<sequence>MAPPSAVDIEGVTDTSAVVVTEPLTVNGVPVKRAKSGKLVAGVAAGTSSDFFKSTSCQFKPKSKNFEHRLTEEAASRAAPSLKGLAKYLSKPGILSLGGGLPSSEFFPFESIDIKVPQVGQFSEQETRESGVQVHAGKHDVIEDKSVFDLSIALNYAQGTGSAQMLRYVTEHTEIIHDPPYSNWQCALSVGSTSSLDMLYRMFVRRGDYVLSEEYMFATAAEALHPMGVKIAGIKMDSEGLIAEDLEETLNNWNEEERGAKKPFVLYLVPTGQNPTGATMSFERRKQVYKVAQKHDLIIFEDEPYYYLQMQPYQGPDAPQAPPPASHEEFVKALVPSFLSIDTDGRVIRLDSFSKVIAPGARVGWIVAPDHIVDKFVRLSEVSVQTASGMSQMILFKLLDETWGHGGYLDWLIHIRVEYTKRRDVLLHACEAYLPGEIASWTPPAAGMFHWIKLDWKQHPHASTKGVRGIEEEILETCIDKGVLLVPGSWFLAEKSIEPTELFLRATFASAPFDKMSEAIKRLGEAIRASFGLH</sequence>
<dbReference type="GO" id="GO:0030170">
    <property type="term" value="F:pyridoxal phosphate binding"/>
    <property type="evidence" value="ECO:0007669"/>
    <property type="project" value="InterPro"/>
</dbReference>
<dbReference type="InterPro" id="IPR015424">
    <property type="entry name" value="PyrdxlP-dep_Trfase"/>
</dbReference>
<proteinExistence type="inferred from homology"/>
<comment type="cofactor">
    <cofactor evidence="1">
        <name>pyridoxal 5'-phosphate</name>
        <dbReference type="ChEBI" id="CHEBI:597326"/>
    </cofactor>
</comment>
<dbReference type="GO" id="GO:0047536">
    <property type="term" value="F:2-aminoadipate transaminase activity"/>
    <property type="evidence" value="ECO:0007669"/>
    <property type="project" value="TreeGrafter"/>
</dbReference>
<keyword evidence="4" id="KW-0963">Cytoplasm</keyword>
<dbReference type="GeneID" id="28899142"/>
<dbReference type="SUPFAM" id="SSF53383">
    <property type="entry name" value="PLP-dependent transferases"/>
    <property type="match status" value="1"/>
</dbReference>
<keyword evidence="5" id="KW-0032">Aminotransferase</keyword>
<dbReference type="Proteomes" id="UP000076632">
    <property type="component" value="Unassembled WGS sequence"/>
</dbReference>
<dbReference type="FunCoup" id="A0A165JEV4">
    <property type="interactions" value="260"/>
</dbReference>
<dbReference type="GO" id="GO:0009074">
    <property type="term" value="P:aromatic amino acid family catabolic process"/>
    <property type="evidence" value="ECO:0007669"/>
    <property type="project" value="TreeGrafter"/>
</dbReference>
<dbReference type="InterPro" id="IPR015421">
    <property type="entry name" value="PyrdxlP-dep_Trfase_major"/>
</dbReference>
<feature type="domain" description="Aminotransferase class I/classII large" evidence="10">
    <location>
        <begin position="187"/>
        <end position="523"/>
    </location>
</feature>
<comment type="similarity">
    <text evidence="3">Belongs to the class-I pyridoxal-phosphate-dependent aminotransferase family.</text>
</comment>
<dbReference type="PANTHER" id="PTHR42790:SF21">
    <property type="entry name" value="AROMATIC_AMINOADIPATE AMINOTRANSFERASE 1"/>
    <property type="match status" value="1"/>
</dbReference>
<evidence type="ECO:0000256" key="5">
    <source>
        <dbReference type="ARBA" id="ARBA00022576"/>
    </source>
</evidence>
<evidence type="ECO:0000256" key="4">
    <source>
        <dbReference type="ARBA" id="ARBA00022490"/>
    </source>
</evidence>
<evidence type="ECO:0000256" key="6">
    <source>
        <dbReference type="ARBA" id="ARBA00022679"/>
    </source>
</evidence>
<dbReference type="PANTHER" id="PTHR42790">
    <property type="entry name" value="AMINOTRANSFERASE"/>
    <property type="match status" value="1"/>
</dbReference>
<evidence type="ECO:0000259" key="10">
    <source>
        <dbReference type="Pfam" id="PF00155"/>
    </source>
</evidence>
<evidence type="ECO:0000313" key="11">
    <source>
        <dbReference type="EMBL" id="KZF26145.1"/>
    </source>
</evidence>
<dbReference type="EC" id="2.6.1.57" evidence="9"/>
<evidence type="ECO:0000256" key="9">
    <source>
        <dbReference type="ARBA" id="ARBA00067014"/>
    </source>
</evidence>
<dbReference type="STRING" id="1328760.A0A165JEV4"/>
<dbReference type="GO" id="GO:0019878">
    <property type="term" value="P:lysine biosynthetic process via aminoadipic acid"/>
    <property type="evidence" value="ECO:0007669"/>
    <property type="project" value="TreeGrafter"/>
</dbReference>
<protein>
    <recommendedName>
        <fullName evidence="9">aromatic-amino-acid transaminase</fullName>
        <ecNumber evidence="9">2.6.1.57</ecNumber>
    </recommendedName>
</protein>
<organism evidence="11 12">
    <name type="scientific">Xylona heveae (strain CBS 132557 / TC161)</name>
    <dbReference type="NCBI Taxonomy" id="1328760"/>
    <lineage>
        <taxon>Eukaryota</taxon>
        <taxon>Fungi</taxon>
        <taxon>Dikarya</taxon>
        <taxon>Ascomycota</taxon>
        <taxon>Pezizomycotina</taxon>
        <taxon>Xylonomycetes</taxon>
        <taxon>Xylonales</taxon>
        <taxon>Xylonaceae</taxon>
        <taxon>Xylona</taxon>
    </lineage>
</organism>
<dbReference type="InterPro" id="IPR050859">
    <property type="entry name" value="Class-I_PLP-dep_aminotransf"/>
</dbReference>
<dbReference type="OrthoDB" id="691673at2759"/>
<dbReference type="FunFam" id="3.40.640.10:FF:000074">
    <property type="entry name" value="Aromatic amino acid aminotransferase"/>
    <property type="match status" value="1"/>
</dbReference>
<evidence type="ECO:0000256" key="1">
    <source>
        <dbReference type="ARBA" id="ARBA00001933"/>
    </source>
</evidence>
<dbReference type="InterPro" id="IPR004839">
    <property type="entry name" value="Aminotransferase_I/II_large"/>
</dbReference>
<dbReference type="EMBL" id="KV407454">
    <property type="protein sequence ID" value="KZF26145.1"/>
    <property type="molecule type" value="Genomic_DNA"/>
</dbReference>
<dbReference type="Pfam" id="PF00155">
    <property type="entry name" value="Aminotran_1_2"/>
    <property type="match status" value="1"/>
</dbReference>
<name>A0A165JEV4_XYLHT</name>
<dbReference type="GO" id="GO:0005737">
    <property type="term" value="C:cytoplasm"/>
    <property type="evidence" value="ECO:0007669"/>
    <property type="project" value="UniProtKB-SubCell"/>
</dbReference>
<evidence type="ECO:0000256" key="7">
    <source>
        <dbReference type="ARBA" id="ARBA00022898"/>
    </source>
</evidence>
<reference evidence="11 12" key="1">
    <citation type="journal article" date="2016" name="Fungal Biol.">
        <title>The genome of Xylona heveae provides a window into fungal endophytism.</title>
        <authorList>
            <person name="Gazis R."/>
            <person name="Kuo A."/>
            <person name="Riley R."/>
            <person name="LaButti K."/>
            <person name="Lipzen A."/>
            <person name="Lin J."/>
            <person name="Amirebrahimi M."/>
            <person name="Hesse C.N."/>
            <person name="Spatafora J.W."/>
            <person name="Henrissat B."/>
            <person name="Hainaut M."/>
            <person name="Grigoriev I.V."/>
            <person name="Hibbett D.S."/>
        </authorList>
    </citation>
    <scope>NUCLEOTIDE SEQUENCE [LARGE SCALE GENOMIC DNA]</scope>
    <source>
        <strain evidence="11 12">TC161</strain>
    </source>
</reference>